<evidence type="ECO:0000256" key="1">
    <source>
        <dbReference type="SAM" id="Phobius"/>
    </source>
</evidence>
<comment type="caution">
    <text evidence="2">The sequence shown here is derived from an EMBL/GenBank/DDBJ whole genome shotgun (WGS) entry which is preliminary data.</text>
</comment>
<accession>A0A8H5GX76</accession>
<organism evidence="2 3">
    <name type="scientific">Tetrapyrgos nigripes</name>
    <dbReference type="NCBI Taxonomy" id="182062"/>
    <lineage>
        <taxon>Eukaryota</taxon>
        <taxon>Fungi</taxon>
        <taxon>Dikarya</taxon>
        <taxon>Basidiomycota</taxon>
        <taxon>Agaricomycotina</taxon>
        <taxon>Agaricomycetes</taxon>
        <taxon>Agaricomycetidae</taxon>
        <taxon>Agaricales</taxon>
        <taxon>Marasmiineae</taxon>
        <taxon>Marasmiaceae</taxon>
        <taxon>Tetrapyrgos</taxon>
    </lineage>
</organism>
<evidence type="ECO:0000313" key="3">
    <source>
        <dbReference type="Proteomes" id="UP000559256"/>
    </source>
</evidence>
<dbReference type="EMBL" id="JAACJM010000004">
    <property type="protein sequence ID" value="KAF5372889.1"/>
    <property type="molecule type" value="Genomic_DNA"/>
</dbReference>
<gene>
    <name evidence="2" type="ORF">D9758_001713</name>
</gene>
<keyword evidence="3" id="KW-1185">Reference proteome</keyword>
<keyword evidence="1" id="KW-1133">Transmembrane helix</keyword>
<keyword evidence="1" id="KW-0812">Transmembrane</keyword>
<reference evidence="2 3" key="1">
    <citation type="journal article" date="2020" name="ISME J.">
        <title>Uncovering the hidden diversity of litter-decomposition mechanisms in mushroom-forming fungi.</title>
        <authorList>
            <person name="Floudas D."/>
            <person name="Bentzer J."/>
            <person name="Ahren D."/>
            <person name="Johansson T."/>
            <person name="Persson P."/>
            <person name="Tunlid A."/>
        </authorList>
    </citation>
    <scope>NUCLEOTIDE SEQUENCE [LARGE SCALE GENOMIC DNA]</scope>
    <source>
        <strain evidence="2 3">CBS 291.85</strain>
    </source>
</reference>
<sequence>MQFPTIFTASSWPWLLGVVLFAVLGYKKVLSLLGLGTRSRKQLPNYYEMTGVPPPTPLPNFDIDKATARPYRPFRWAYHQTMCEFQFAPSPWVIELTCREALKKMEPDWWIELESTYRERIAQRIDLHKKYGKKIINTLPGSELACRELMEMVIQFICARYPNQFKFDEDTGVLYNRILDKEMNTNEVHPLEVLNGNVPEDFLITLPDEKTGVYKMVAGVSCSSLGWNVQTKIGKPLQEIHGPVPDYKEKMAFSMDRYFSKMACDKPIQRGSWGLEIGQPLWLQDDDPHFKLRETQKPDLKVEDIYLRVDWQTLRRLPRSRAIVFNFKALFTPMMEFRNEPYIPQLILKVMKEGKKGLLDYKGTWHVEHKAIPALEEWSREQVEKGWVPEDWEVCTLDEDPYYPGWQREAYPHT</sequence>
<feature type="transmembrane region" description="Helical" evidence="1">
    <location>
        <begin position="12"/>
        <end position="35"/>
    </location>
</feature>
<keyword evidence="1" id="KW-0472">Membrane</keyword>
<dbReference type="AlphaFoldDB" id="A0A8H5GX76"/>
<name>A0A8H5GX76_9AGAR</name>
<protein>
    <submittedName>
        <fullName evidence="2">Uncharacterized protein</fullName>
    </submittedName>
</protein>
<dbReference type="Pfam" id="PF11927">
    <property type="entry name" value="HODM_asu-like"/>
    <property type="match status" value="1"/>
</dbReference>
<dbReference type="OrthoDB" id="5043642at2759"/>
<evidence type="ECO:0000313" key="2">
    <source>
        <dbReference type="EMBL" id="KAF5372889.1"/>
    </source>
</evidence>
<dbReference type="Proteomes" id="UP000559256">
    <property type="component" value="Unassembled WGS sequence"/>
</dbReference>
<dbReference type="InterPro" id="IPR021848">
    <property type="entry name" value="HODM_asu-like"/>
</dbReference>
<proteinExistence type="predicted"/>